<feature type="region of interest" description="Disordered" evidence="1">
    <location>
        <begin position="1"/>
        <end position="31"/>
    </location>
</feature>
<dbReference type="Proteomes" id="UP001153069">
    <property type="component" value="Unassembled WGS sequence"/>
</dbReference>
<evidence type="ECO:0000313" key="3">
    <source>
        <dbReference type="Proteomes" id="UP001153069"/>
    </source>
</evidence>
<dbReference type="OrthoDB" id="6050183at2759"/>
<gene>
    <name evidence="2" type="ORF">SEMRO_219_G090400.1</name>
</gene>
<evidence type="ECO:0000313" key="2">
    <source>
        <dbReference type="EMBL" id="CAB9505114.1"/>
    </source>
</evidence>
<name>A0A9N8DSH7_9STRA</name>
<keyword evidence="3" id="KW-1185">Reference proteome</keyword>
<dbReference type="AlphaFoldDB" id="A0A9N8DSH7"/>
<organism evidence="2 3">
    <name type="scientific">Seminavis robusta</name>
    <dbReference type="NCBI Taxonomy" id="568900"/>
    <lineage>
        <taxon>Eukaryota</taxon>
        <taxon>Sar</taxon>
        <taxon>Stramenopiles</taxon>
        <taxon>Ochrophyta</taxon>
        <taxon>Bacillariophyta</taxon>
        <taxon>Bacillariophyceae</taxon>
        <taxon>Bacillariophycidae</taxon>
        <taxon>Naviculales</taxon>
        <taxon>Naviculaceae</taxon>
        <taxon>Seminavis</taxon>
    </lineage>
</organism>
<comment type="caution">
    <text evidence="2">The sequence shown here is derived from an EMBL/GenBank/DDBJ whole genome shotgun (WGS) entry which is preliminary data.</text>
</comment>
<sequence length="505" mass="58015">MSSTNKDDAAASTATDESYFDLFDDDEDDADKGDIKELMKSLDALPDLPAPLPEKIERALSQSLSQIAFAANPDDETKDGLSENARASLSTESAYGHPLSVEEAEKRIPSGAGGLQWHVMLINGDPFHEDGNLKKGLNPRDFNLETKTIKPRRANLPILATDFYSSLTRVEGPDDPRFIFHGVLNGWPSLQTFEVVKIERKRNKEFVRPSEIIKGQRVWVPIWQAEVEGKQRLDPTITESGLIFRLTLRGPGYTSKGWSRKSPGFAFWYQAQLRPEPTLTYGTQMIDQMDPNAICTNVHMVAHMYARVKENAKDKLTYHSCVLLEWNHQEYCTVIEAAWLNGLAGWRGKCNFYDDMDDPVTQMYKCFPPEMVCPWLTNAAEIRAFDVESKTFDEFKGYMTKYESRDKRFWDAQYPFSHPARLTYRSKKDIAQYLVNYMRRDVSYNELKRNCQTLSADLCNFVAGKNNVKPFHPVNRIEYKNRSYLFLYDPDMYDQQDEAIQANQL</sequence>
<accession>A0A9N8DSH7</accession>
<feature type="compositionally biased region" description="Acidic residues" evidence="1">
    <location>
        <begin position="18"/>
        <end position="31"/>
    </location>
</feature>
<proteinExistence type="predicted"/>
<evidence type="ECO:0000256" key="1">
    <source>
        <dbReference type="SAM" id="MobiDB-lite"/>
    </source>
</evidence>
<reference evidence="2" key="1">
    <citation type="submission" date="2020-06" db="EMBL/GenBank/DDBJ databases">
        <authorList>
            <consortium name="Plant Systems Biology data submission"/>
        </authorList>
    </citation>
    <scope>NUCLEOTIDE SEQUENCE</scope>
    <source>
        <strain evidence="2">D6</strain>
    </source>
</reference>
<protein>
    <submittedName>
        <fullName evidence="2">Uncharacterized protein</fullName>
    </submittedName>
</protein>
<dbReference type="EMBL" id="CAICTM010000218">
    <property type="protein sequence ID" value="CAB9505114.1"/>
    <property type="molecule type" value="Genomic_DNA"/>
</dbReference>